<proteinExistence type="predicted"/>
<name>A0A0B5KNB3_9FIRM</name>
<evidence type="ECO:0000313" key="1">
    <source>
        <dbReference type="EMBL" id="AJG37891.1"/>
    </source>
</evidence>
<sequence>MRKYHIVLLGMILLLLGGLFRYNILGFYHEFLLDEVVDLGGHGVEKVIDVVMDEEDNMYVLSKTIDGFVNAEGYTENYEQFLVTKINRKHKVEKSYLVDEL</sequence>
<organism evidence="1">
    <name type="scientific">Firmicutes bacterium enrichment culture clone fosmid MGS-M1</name>
    <dbReference type="NCBI Taxonomy" id="1549348"/>
    <lineage>
        <taxon>Bacteria</taxon>
        <taxon>Bacillati</taxon>
        <taxon>Bacillota</taxon>
        <taxon>environmental samples</taxon>
    </lineage>
</organism>
<protein>
    <submittedName>
        <fullName evidence="1">Uncharacterized protein</fullName>
    </submittedName>
</protein>
<dbReference type="EMBL" id="KF831414">
    <property type="protein sequence ID" value="AJG37891.1"/>
    <property type="molecule type" value="Genomic_DNA"/>
</dbReference>
<reference evidence="1" key="1">
    <citation type="journal article" date="2015" name="Environ. Microbiol.">
        <title>Pressure adaptation is linked to thermal adaptation in salt-saturated marine habitats.</title>
        <authorList>
            <consortium name="The MAMBA Consortium"/>
            <person name="Alcaide M."/>
            <person name="Stogios P.J."/>
            <person name="Lafraya A."/>
            <person name="Tchigvintsev A."/>
            <person name="Flick R."/>
            <person name="Bargiela R."/>
            <person name="Chernikova T.N."/>
            <person name="Reva O.N."/>
            <person name="Hai T."/>
            <person name="Leggewie C.C."/>
            <person name="Katzke N."/>
            <person name="La Cono V."/>
            <person name="Matesanz R."/>
            <person name="Jebbar M."/>
            <person name="Jaeger K.E."/>
            <person name="Yakimov M.M."/>
            <person name="Yakunin A.F."/>
            <person name="Golyshin P.N."/>
            <person name="Golyshina O.V."/>
            <person name="Savchenko A."/>
            <person name="Ferrer M."/>
        </authorList>
    </citation>
    <scope>NUCLEOTIDE SEQUENCE</scope>
</reference>
<feature type="non-terminal residue" evidence="1">
    <location>
        <position position="101"/>
    </location>
</feature>
<dbReference type="AlphaFoldDB" id="A0A0B5KNB3"/>
<accession>A0A0B5KNB3</accession>